<feature type="transmembrane region" description="Helical" evidence="6">
    <location>
        <begin position="39"/>
        <end position="59"/>
    </location>
</feature>
<proteinExistence type="predicted"/>
<dbReference type="RefSeq" id="WP_149092075.1">
    <property type="nucleotide sequence ID" value="NZ_VKKY01000003.1"/>
</dbReference>
<dbReference type="PANTHER" id="PTHR42723">
    <property type="entry name" value="CHLOROPHYLL SYNTHASE"/>
    <property type="match status" value="1"/>
</dbReference>
<organism evidence="7 8">
    <name type="scientific">Rufibacter hautae</name>
    <dbReference type="NCBI Taxonomy" id="2595005"/>
    <lineage>
        <taxon>Bacteria</taxon>
        <taxon>Pseudomonadati</taxon>
        <taxon>Bacteroidota</taxon>
        <taxon>Cytophagia</taxon>
        <taxon>Cytophagales</taxon>
        <taxon>Hymenobacteraceae</taxon>
        <taxon>Rufibacter</taxon>
    </lineage>
</organism>
<evidence type="ECO:0000256" key="3">
    <source>
        <dbReference type="ARBA" id="ARBA00022692"/>
    </source>
</evidence>
<dbReference type="EMBL" id="VKKY01000003">
    <property type="protein sequence ID" value="KAA3436116.1"/>
    <property type="molecule type" value="Genomic_DNA"/>
</dbReference>
<feature type="transmembrane region" description="Helical" evidence="6">
    <location>
        <begin position="132"/>
        <end position="152"/>
    </location>
</feature>
<feature type="transmembrane region" description="Helical" evidence="6">
    <location>
        <begin position="158"/>
        <end position="177"/>
    </location>
</feature>
<feature type="transmembrane region" description="Helical" evidence="6">
    <location>
        <begin position="205"/>
        <end position="223"/>
    </location>
</feature>
<keyword evidence="8" id="KW-1185">Reference proteome</keyword>
<evidence type="ECO:0000313" key="8">
    <source>
        <dbReference type="Proteomes" id="UP000324133"/>
    </source>
</evidence>
<feature type="transmembrane region" description="Helical" evidence="6">
    <location>
        <begin position="259"/>
        <end position="280"/>
    </location>
</feature>
<protein>
    <submittedName>
        <fullName evidence="7">Prenyltransferase</fullName>
    </submittedName>
</protein>
<dbReference type="AlphaFoldDB" id="A0A5B6T7J4"/>
<dbReference type="InterPro" id="IPR044878">
    <property type="entry name" value="UbiA_sf"/>
</dbReference>
<dbReference type="Gene3D" id="1.20.120.1780">
    <property type="entry name" value="UbiA prenyltransferase"/>
    <property type="match status" value="1"/>
</dbReference>
<keyword evidence="3 6" id="KW-0812">Transmembrane</keyword>
<comment type="caution">
    <text evidence="7">The sequence shown here is derived from an EMBL/GenBank/DDBJ whole genome shotgun (WGS) entry which is preliminary data.</text>
</comment>
<reference evidence="7 8" key="1">
    <citation type="submission" date="2019-07" db="EMBL/GenBank/DDBJ databases">
        <title>Rufibacter sp. nov., isolated from lake sediment.</title>
        <authorList>
            <person name="Qu J.-H."/>
        </authorList>
    </citation>
    <scope>NUCLEOTIDE SEQUENCE [LARGE SCALE GENOMIC DNA]</scope>
    <source>
        <strain evidence="7 8">NBS58-1</strain>
    </source>
</reference>
<keyword evidence="2" id="KW-1003">Cell membrane</keyword>
<keyword evidence="5 6" id="KW-0472">Membrane</keyword>
<feature type="transmembrane region" description="Helical" evidence="6">
    <location>
        <begin position="90"/>
        <end position="120"/>
    </location>
</feature>
<dbReference type="CDD" id="cd13961">
    <property type="entry name" value="PT_UbiA_DGGGPS"/>
    <property type="match status" value="1"/>
</dbReference>
<evidence type="ECO:0000256" key="5">
    <source>
        <dbReference type="ARBA" id="ARBA00023136"/>
    </source>
</evidence>
<evidence type="ECO:0000313" key="7">
    <source>
        <dbReference type="EMBL" id="KAA3436116.1"/>
    </source>
</evidence>
<evidence type="ECO:0000256" key="6">
    <source>
        <dbReference type="SAM" id="Phobius"/>
    </source>
</evidence>
<keyword evidence="4 6" id="KW-1133">Transmembrane helix</keyword>
<feature type="transmembrane region" description="Helical" evidence="6">
    <location>
        <begin position="229"/>
        <end position="247"/>
    </location>
</feature>
<dbReference type="Proteomes" id="UP000324133">
    <property type="component" value="Unassembled WGS sequence"/>
</dbReference>
<dbReference type="Gene3D" id="1.10.357.140">
    <property type="entry name" value="UbiA prenyltransferase"/>
    <property type="match status" value="1"/>
</dbReference>
<feature type="transmembrane region" description="Helical" evidence="6">
    <location>
        <begin position="6"/>
        <end position="27"/>
    </location>
</feature>
<comment type="subcellular location">
    <subcellularLocation>
        <location evidence="1">Membrane</location>
        <topology evidence="1">Multi-pass membrane protein</topology>
    </subcellularLocation>
</comment>
<evidence type="ECO:0000256" key="2">
    <source>
        <dbReference type="ARBA" id="ARBA00022475"/>
    </source>
</evidence>
<dbReference type="InterPro" id="IPR050475">
    <property type="entry name" value="Prenyltransferase_related"/>
</dbReference>
<dbReference type="Pfam" id="PF01040">
    <property type="entry name" value="UbiA"/>
    <property type="match status" value="1"/>
</dbReference>
<keyword evidence="7" id="KW-0808">Transferase</keyword>
<sequence>MKQFLALIRFPNLLIMLLAQLMVRKFLVFPERSFQDALSWPFAILMVATICIAAAGYIINDYYDIKIDRINKPERVVVGKFFTRRRAMMIHLYLSAAGVLLGLLLGWRIGGVLLGVALLLWGYSAQFKKRPFVGNFTIALLSAVMVLVVPLQAGQPSLAAWAYGVFAFLISLVREIIKDMEDVQGDASFRCRTLPIVLGLPQTKWILYLLVGFFLLYTGFIMAHRWHEPLFVAYLFLGVILPTFLLLRQIFHADRKKEYAQLSWLCKVIMLAGICSMMVLR</sequence>
<dbReference type="GO" id="GO:0016765">
    <property type="term" value="F:transferase activity, transferring alkyl or aryl (other than methyl) groups"/>
    <property type="evidence" value="ECO:0007669"/>
    <property type="project" value="InterPro"/>
</dbReference>
<dbReference type="PANTHER" id="PTHR42723:SF1">
    <property type="entry name" value="CHLOROPHYLL SYNTHASE, CHLOROPLASTIC"/>
    <property type="match status" value="1"/>
</dbReference>
<evidence type="ECO:0000256" key="4">
    <source>
        <dbReference type="ARBA" id="ARBA00022989"/>
    </source>
</evidence>
<dbReference type="OrthoDB" id="9811562at2"/>
<dbReference type="InterPro" id="IPR000537">
    <property type="entry name" value="UbiA_prenyltransferase"/>
</dbReference>
<dbReference type="GO" id="GO:0016020">
    <property type="term" value="C:membrane"/>
    <property type="evidence" value="ECO:0007669"/>
    <property type="project" value="UniProtKB-SubCell"/>
</dbReference>
<gene>
    <name evidence="7" type="ORF">FOA19_17080</name>
</gene>
<accession>A0A5B6T7J4</accession>
<name>A0A5B6T7J4_9BACT</name>
<evidence type="ECO:0000256" key="1">
    <source>
        <dbReference type="ARBA" id="ARBA00004141"/>
    </source>
</evidence>